<sequence length="105" mass="11753">MLIELMEKIKMPSDAQLMQIAIDDLNNSSLPLEDHHRALQELLILVEPIDNAIGKCSFILSTRAEMAHLLIFLLALGSAHVIFVSRSKISSNCSSVVLFWHLVSR</sequence>
<accession>A0ABC8RTA2</accession>
<comment type="caution">
    <text evidence="2">The sequence shown here is derived from an EMBL/GenBank/DDBJ whole genome shotgun (WGS) entry which is preliminary data.</text>
</comment>
<feature type="domain" description="Nucleotide exchange factor Fes1" evidence="1">
    <location>
        <begin position="5"/>
        <end position="52"/>
    </location>
</feature>
<organism evidence="2 3">
    <name type="scientific">Ilex paraguariensis</name>
    <name type="common">yerba mate</name>
    <dbReference type="NCBI Taxonomy" id="185542"/>
    <lineage>
        <taxon>Eukaryota</taxon>
        <taxon>Viridiplantae</taxon>
        <taxon>Streptophyta</taxon>
        <taxon>Embryophyta</taxon>
        <taxon>Tracheophyta</taxon>
        <taxon>Spermatophyta</taxon>
        <taxon>Magnoliopsida</taxon>
        <taxon>eudicotyledons</taxon>
        <taxon>Gunneridae</taxon>
        <taxon>Pentapetalae</taxon>
        <taxon>asterids</taxon>
        <taxon>campanulids</taxon>
        <taxon>Aquifoliales</taxon>
        <taxon>Aquifoliaceae</taxon>
        <taxon>Ilex</taxon>
    </lineage>
</organism>
<proteinExistence type="predicted"/>
<dbReference type="AlphaFoldDB" id="A0ABC8RTA2"/>
<protein>
    <recommendedName>
        <fullName evidence="1">Nucleotide exchange factor Fes1 domain-containing protein</fullName>
    </recommendedName>
</protein>
<evidence type="ECO:0000313" key="2">
    <source>
        <dbReference type="EMBL" id="CAK9148159.1"/>
    </source>
</evidence>
<name>A0ABC8RTA2_9AQUA</name>
<dbReference type="Pfam" id="PF08609">
    <property type="entry name" value="Fes1"/>
    <property type="match status" value="1"/>
</dbReference>
<evidence type="ECO:0000259" key="1">
    <source>
        <dbReference type="Pfam" id="PF08609"/>
    </source>
</evidence>
<gene>
    <name evidence="2" type="ORF">ILEXP_LOCUS16086</name>
</gene>
<keyword evidence="3" id="KW-1185">Reference proteome</keyword>
<evidence type="ECO:0000313" key="3">
    <source>
        <dbReference type="Proteomes" id="UP001642360"/>
    </source>
</evidence>
<dbReference type="EMBL" id="CAUOFW020001725">
    <property type="protein sequence ID" value="CAK9148159.1"/>
    <property type="molecule type" value="Genomic_DNA"/>
</dbReference>
<reference evidence="2 3" key="1">
    <citation type="submission" date="2024-02" db="EMBL/GenBank/DDBJ databases">
        <authorList>
            <person name="Vignale AGUSTIN F."/>
            <person name="Sosa J E."/>
            <person name="Modenutti C."/>
        </authorList>
    </citation>
    <scope>NUCLEOTIDE SEQUENCE [LARGE SCALE GENOMIC DNA]</scope>
</reference>
<dbReference type="InterPro" id="IPR013918">
    <property type="entry name" value="Nucleotide_exch_fac_Fes1"/>
</dbReference>
<dbReference type="Proteomes" id="UP001642360">
    <property type="component" value="Unassembled WGS sequence"/>
</dbReference>